<feature type="region of interest" description="Disordered" evidence="1">
    <location>
        <begin position="1"/>
        <end position="59"/>
    </location>
</feature>
<gene>
    <name evidence="2" type="ORF">PLICRDRAFT_181204</name>
</gene>
<feature type="compositionally biased region" description="Basic and acidic residues" evidence="1">
    <location>
        <begin position="1"/>
        <end position="10"/>
    </location>
</feature>
<organism evidence="2 3">
    <name type="scientific">Plicaturopsis crispa FD-325 SS-3</name>
    <dbReference type="NCBI Taxonomy" id="944288"/>
    <lineage>
        <taxon>Eukaryota</taxon>
        <taxon>Fungi</taxon>
        <taxon>Dikarya</taxon>
        <taxon>Basidiomycota</taxon>
        <taxon>Agaricomycotina</taxon>
        <taxon>Agaricomycetes</taxon>
        <taxon>Agaricomycetidae</taxon>
        <taxon>Amylocorticiales</taxon>
        <taxon>Amylocorticiaceae</taxon>
        <taxon>Plicatura</taxon>
        <taxon>Plicaturopsis crispa</taxon>
    </lineage>
</organism>
<evidence type="ECO:0000313" key="3">
    <source>
        <dbReference type="Proteomes" id="UP000053263"/>
    </source>
</evidence>
<protein>
    <submittedName>
        <fullName evidence="2">Uncharacterized protein</fullName>
    </submittedName>
</protein>
<sequence>MDFGDYDRAQGPHRRIERHPDLTGTPCDINGDYLLPGTPPPPRLPPDDEENNTAGQWAPFDNRAEFELADFLYRQSQMPGSQIDTLTEILAKLYPAPDAVTTLHQNLR</sequence>
<evidence type="ECO:0000256" key="1">
    <source>
        <dbReference type="SAM" id="MobiDB-lite"/>
    </source>
</evidence>
<proteinExistence type="predicted"/>
<evidence type="ECO:0000313" key="2">
    <source>
        <dbReference type="EMBL" id="KII82656.1"/>
    </source>
</evidence>
<dbReference type="AlphaFoldDB" id="A0A0C9SJV7"/>
<dbReference type="OrthoDB" id="2691487at2759"/>
<name>A0A0C9SJV7_PLICR</name>
<keyword evidence="3" id="KW-1185">Reference proteome</keyword>
<dbReference type="Proteomes" id="UP000053263">
    <property type="component" value="Unassembled WGS sequence"/>
</dbReference>
<reference evidence="2 3" key="1">
    <citation type="submission" date="2014-06" db="EMBL/GenBank/DDBJ databases">
        <title>Evolutionary Origins and Diversification of the Mycorrhizal Mutualists.</title>
        <authorList>
            <consortium name="DOE Joint Genome Institute"/>
            <consortium name="Mycorrhizal Genomics Consortium"/>
            <person name="Kohler A."/>
            <person name="Kuo A."/>
            <person name="Nagy L.G."/>
            <person name="Floudas D."/>
            <person name="Copeland A."/>
            <person name="Barry K.W."/>
            <person name="Cichocki N."/>
            <person name="Veneault-Fourrey C."/>
            <person name="LaButti K."/>
            <person name="Lindquist E.A."/>
            <person name="Lipzen A."/>
            <person name="Lundell T."/>
            <person name="Morin E."/>
            <person name="Murat C."/>
            <person name="Riley R."/>
            <person name="Ohm R."/>
            <person name="Sun H."/>
            <person name="Tunlid A."/>
            <person name="Henrissat B."/>
            <person name="Grigoriev I.V."/>
            <person name="Hibbett D.S."/>
            <person name="Martin F."/>
        </authorList>
    </citation>
    <scope>NUCLEOTIDE SEQUENCE [LARGE SCALE GENOMIC DNA]</scope>
    <source>
        <strain evidence="2 3">FD-325 SS-3</strain>
    </source>
</reference>
<accession>A0A0C9SJV7</accession>
<dbReference type="EMBL" id="KN832803">
    <property type="protein sequence ID" value="KII82656.1"/>
    <property type="molecule type" value="Genomic_DNA"/>
</dbReference>
<dbReference type="HOGENOM" id="CLU_2198065_0_0_1"/>